<name>A0A1J5RRS3_9ZZZZ</name>
<organism evidence="4">
    <name type="scientific">mine drainage metagenome</name>
    <dbReference type="NCBI Taxonomy" id="410659"/>
    <lineage>
        <taxon>unclassified sequences</taxon>
        <taxon>metagenomes</taxon>
        <taxon>ecological metagenomes</taxon>
    </lineage>
</organism>
<dbReference type="EMBL" id="MLJW01000120">
    <property type="protein sequence ID" value="OIQ98346.1"/>
    <property type="molecule type" value="Genomic_DNA"/>
</dbReference>
<dbReference type="GO" id="GO:0008270">
    <property type="term" value="F:zinc ion binding"/>
    <property type="evidence" value="ECO:0007669"/>
    <property type="project" value="TreeGrafter"/>
</dbReference>
<dbReference type="GO" id="GO:0051604">
    <property type="term" value="P:protein maturation"/>
    <property type="evidence" value="ECO:0007669"/>
    <property type="project" value="TreeGrafter"/>
</dbReference>
<evidence type="ECO:0000256" key="1">
    <source>
        <dbReference type="ARBA" id="ARBA00008097"/>
    </source>
</evidence>
<comment type="similarity">
    <text evidence="1">Belongs to the carbamoyltransferase HypF family.</text>
</comment>
<dbReference type="Pfam" id="PF17788">
    <property type="entry name" value="HypF_C"/>
    <property type="match status" value="1"/>
</dbReference>
<dbReference type="InterPro" id="IPR041440">
    <property type="entry name" value="HypF_C"/>
</dbReference>
<dbReference type="GO" id="GO:0016743">
    <property type="term" value="F:carboxyl- or carbamoyltransferase activity"/>
    <property type="evidence" value="ECO:0007669"/>
    <property type="project" value="TreeGrafter"/>
</dbReference>
<dbReference type="InterPro" id="IPR055128">
    <property type="entry name" value="HypF_C_2"/>
</dbReference>
<feature type="domain" description="HypF Kae1-like" evidence="2">
    <location>
        <begin position="18"/>
        <end position="112"/>
    </location>
</feature>
<evidence type="ECO:0000313" key="4">
    <source>
        <dbReference type="EMBL" id="OIQ98346.1"/>
    </source>
</evidence>
<gene>
    <name evidence="4" type="primary">hypF1_1</name>
    <name evidence="4" type="ORF">GALL_196240</name>
</gene>
<feature type="domain" description="Carbamoyltransferase Kae1-like" evidence="3">
    <location>
        <begin position="121"/>
        <end position="352"/>
    </location>
</feature>
<comment type="caution">
    <text evidence="4">The sequence shown here is derived from an EMBL/GenBank/DDBJ whole genome shotgun (WGS) entry which is preliminary data.</text>
</comment>
<dbReference type="Gene3D" id="3.30.420.360">
    <property type="match status" value="1"/>
</dbReference>
<sequence>MMSGAAMRLCLPLPRPLPPVLAAGAFLKNTLCAIDGTRAVITPVVGNLDSAEAIRAFEAAAAALMAEMSGPPRLIAHDLHPDFASSRWAQAQAAPALAVQHHHAHIAAVAAEHGHQGPLIGLALDGFGLGPGQQSWGGELLRVDGPQYKRLGHLAPLAQPGGDVAAREPWRMAAAVLHRLGRGGEIASRFAPYPAAARLETILARGVNCPFTSSAGRLFDAACGLLGLTPVAAFEGQAPMALEALATAPCVLTGGWSIGDGVLDCLPLLEALIGRPADEGANLFHGTLAAALADWAAQAAEAQGIGHVALSGGCFFNAVLRRDLGDRLAARGLAVLLPRAASPGDPGVSLGQAWIAALTLAGPGA</sequence>
<dbReference type="PANTHER" id="PTHR42959:SF1">
    <property type="entry name" value="CARBAMOYLTRANSFERASE HYPF"/>
    <property type="match status" value="1"/>
</dbReference>
<proteinExistence type="inferred from homology"/>
<evidence type="ECO:0000259" key="3">
    <source>
        <dbReference type="Pfam" id="PF22521"/>
    </source>
</evidence>
<dbReference type="PANTHER" id="PTHR42959">
    <property type="entry name" value="CARBAMOYLTRANSFERASE"/>
    <property type="match status" value="1"/>
</dbReference>
<dbReference type="InterPro" id="IPR051060">
    <property type="entry name" value="Carbamoyltrans_HypF-like"/>
</dbReference>
<accession>A0A1J5RRS3</accession>
<reference evidence="4" key="1">
    <citation type="submission" date="2016-10" db="EMBL/GenBank/DDBJ databases">
        <title>Sequence of Gallionella enrichment culture.</title>
        <authorList>
            <person name="Poehlein A."/>
            <person name="Muehling M."/>
            <person name="Daniel R."/>
        </authorList>
    </citation>
    <scope>NUCLEOTIDE SEQUENCE</scope>
</reference>
<dbReference type="Pfam" id="PF22521">
    <property type="entry name" value="HypF_C_2"/>
    <property type="match status" value="1"/>
</dbReference>
<evidence type="ECO:0000259" key="2">
    <source>
        <dbReference type="Pfam" id="PF17788"/>
    </source>
</evidence>
<dbReference type="AlphaFoldDB" id="A0A1J5RRS3"/>
<dbReference type="Gene3D" id="3.30.420.40">
    <property type="match status" value="1"/>
</dbReference>
<protein>
    <submittedName>
        <fullName evidence="4">Hydrogenase maturation protein hypF1</fullName>
    </submittedName>
</protein>